<reference evidence="3 4" key="1">
    <citation type="journal article" date="2024" name="Science">
        <title>Giant polyketide synthase enzymes in the biosynthesis of giant marine polyether toxins.</title>
        <authorList>
            <person name="Fallon T.R."/>
            <person name="Shende V.V."/>
            <person name="Wierzbicki I.H."/>
            <person name="Pendleton A.L."/>
            <person name="Watervoot N.F."/>
            <person name="Auber R.P."/>
            <person name="Gonzalez D.J."/>
            <person name="Wisecaver J.H."/>
            <person name="Moore B.S."/>
        </authorList>
    </citation>
    <scope>NUCLEOTIDE SEQUENCE [LARGE SCALE GENOMIC DNA]</scope>
    <source>
        <strain evidence="3 4">12B1</strain>
    </source>
</reference>
<accession>A0AB34J6S2</accession>
<feature type="compositionally biased region" description="Pro residues" evidence="1">
    <location>
        <begin position="75"/>
        <end position="84"/>
    </location>
</feature>
<dbReference type="PANTHER" id="PTHR34547:SF1">
    <property type="entry name" value="YACP-LIKE NYN DOMAIN PROTEIN"/>
    <property type="match status" value="1"/>
</dbReference>
<feature type="region of interest" description="Disordered" evidence="1">
    <location>
        <begin position="117"/>
        <end position="136"/>
    </location>
</feature>
<dbReference type="Pfam" id="PF05991">
    <property type="entry name" value="NYN_YacP"/>
    <property type="match status" value="1"/>
</dbReference>
<evidence type="ECO:0000256" key="1">
    <source>
        <dbReference type="SAM" id="MobiDB-lite"/>
    </source>
</evidence>
<comment type="caution">
    <text evidence="3">The sequence shown here is derived from an EMBL/GenBank/DDBJ whole genome shotgun (WGS) entry which is preliminary data.</text>
</comment>
<evidence type="ECO:0000256" key="2">
    <source>
        <dbReference type="SAM" id="SignalP"/>
    </source>
</evidence>
<protein>
    <submittedName>
        <fullName evidence="3">Uncharacterized protein</fullName>
    </submittedName>
</protein>
<dbReference type="InterPro" id="IPR010298">
    <property type="entry name" value="YacP-like"/>
</dbReference>
<feature type="signal peptide" evidence="2">
    <location>
        <begin position="1"/>
        <end position="38"/>
    </location>
</feature>
<evidence type="ECO:0000313" key="4">
    <source>
        <dbReference type="Proteomes" id="UP001515480"/>
    </source>
</evidence>
<proteinExistence type="predicted"/>
<dbReference type="Proteomes" id="UP001515480">
    <property type="component" value="Unassembled WGS sequence"/>
</dbReference>
<name>A0AB34J6S2_PRYPA</name>
<dbReference type="CDD" id="cd10912">
    <property type="entry name" value="PIN_YacP-like"/>
    <property type="match status" value="1"/>
</dbReference>
<keyword evidence="2" id="KW-0732">Signal</keyword>
<evidence type="ECO:0000313" key="3">
    <source>
        <dbReference type="EMBL" id="KAL1514994.1"/>
    </source>
</evidence>
<feature type="region of interest" description="Disordered" evidence="1">
    <location>
        <begin position="351"/>
        <end position="387"/>
    </location>
</feature>
<feature type="region of interest" description="Disordered" evidence="1">
    <location>
        <begin position="48"/>
        <end position="91"/>
    </location>
</feature>
<feature type="chain" id="PRO_5044306176" evidence="2">
    <location>
        <begin position="39"/>
        <end position="387"/>
    </location>
</feature>
<dbReference type="AlphaFoldDB" id="A0AB34J6S2"/>
<dbReference type="PANTHER" id="PTHR34547">
    <property type="entry name" value="YACP-LIKE NYN DOMAIN PROTEIN"/>
    <property type="match status" value="1"/>
</dbReference>
<feature type="compositionally biased region" description="Low complexity" evidence="1">
    <location>
        <begin position="352"/>
        <end position="361"/>
    </location>
</feature>
<keyword evidence="4" id="KW-1185">Reference proteome</keyword>
<sequence>MCVCRRREGRGKLRLLPSRMRWWLLAAFLHPPLSIGWASRAAPPLARPALPGRGAAPLMAQGDGKNKRRKKGRVTPPPPPPSAPEKPAAGRVDTQQLLSVRKQIALAKAYKALQEQGNAPKLKTRTSFRKTKPDLPKQGAVNYTAARDDEPPSEWALGPLPLLIVDGYNIIGLWPRLKKRRDKNDLDGARRLLLHDLVDFAQRRFDVVCVFDAAGAAEPKDKEDNFLGIRVVYACTSADEYIERESKRLQGERNVWAATNDNAVQVSARAHGANVVTSNWLIAELKGSRQATAAIVEEFNEREFRRTGRSTLWDSVDSNTRRELEQMFPSSPKSVLSRKDREALEELERLKAAGLLQGRKPAMPPRRRKRKTTTPGTQDEAALDDIG</sequence>
<gene>
    <name evidence="3" type="ORF">AB1Y20_004065</name>
</gene>
<feature type="compositionally biased region" description="Low complexity" evidence="1">
    <location>
        <begin position="48"/>
        <end position="58"/>
    </location>
</feature>
<organism evidence="3 4">
    <name type="scientific">Prymnesium parvum</name>
    <name type="common">Toxic golden alga</name>
    <dbReference type="NCBI Taxonomy" id="97485"/>
    <lineage>
        <taxon>Eukaryota</taxon>
        <taxon>Haptista</taxon>
        <taxon>Haptophyta</taxon>
        <taxon>Prymnesiophyceae</taxon>
        <taxon>Prymnesiales</taxon>
        <taxon>Prymnesiaceae</taxon>
        <taxon>Prymnesium</taxon>
    </lineage>
</organism>
<dbReference type="EMBL" id="JBGBPQ010000012">
    <property type="protein sequence ID" value="KAL1514994.1"/>
    <property type="molecule type" value="Genomic_DNA"/>
</dbReference>